<proteinExistence type="predicted"/>
<accession>A0A078MPB2</accession>
<sequence>MSDAAPTPAPELKRVIGTRLLLLFIIGDILGTGVYALTGQIAGEVGGAAWAPVLLAFGVAAVTALSYLELVTKYPQAAGAALYTHKAFRLHFLTFLVTFAVLCSGITSASTASKFLAENFIVGFNLDWDQAGVTLVAVAFLLLLALINLRGVGESIKLNVVLTLIELTGLLIVIGIGFWAMSQGNVDFSRVTVFETAEGKGVFLSLTAATSLAFFSMVGFEDSVNMAEETKEPARIFPKVMLTGLGITAFIYVLVSIAAVAVVPVGQLADSATPLLEVVQAGAPNFPIDVVYPFLSIFAVANTALINMLMASRLLYGMARQEVLPPFLSKVLRGRRTPWAAIVFTTLIALGLIVFVTNFVGAETVSALGGTTALLLLAVFTVVNIACLVLRRDAPPDGAFRSPGILPWVGVATCAFLLGPWAQDAIEYRIAGLLLALGVVLWALTWLWNRGARARRTRFSDPEELHG</sequence>
<keyword evidence="2" id="KW-1003">Cell membrane</keyword>
<evidence type="ECO:0000256" key="2">
    <source>
        <dbReference type="ARBA" id="ARBA00022475"/>
    </source>
</evidence>
<dbReference type="PIRSF" id="PIRSF006060">
    <property type="entry name" value="AA_transporter"/>
    <property type="match status" value="1"/>
</dbReference>
<feature type="transmembrane region" description="Helical" evidence="6">
    <location>
        <begin position="131"/>
        <end position="149"/>
    </location>
</feature>
<protein>
    <submittedName>
        <fullName evidence="7">Putative amino acid permease YhdG</fullName>
    </submittedName>
</protein>
<keyword evidence="3 6" id="KW-0812">Transmembrane</keyword>
<dbReference type="AlphaFoldDB" id="A0A078MPB2"/>
<keyword evidence="4 6" id="KW-1133">Transmembrane helix</keyword>
<feature type="transmembrane region" description="Helical" evidence="6">
    <location>
        <begin position="367"/>
        <end position="390"/>
    </location>
</feature>
<dbReference type="PANTHER" id="PTHR42770">
    <property type="entry name" value="AMINO ACID TRANSPORTER-RELATED"/>
    <property type="match status" value="1"/>
</dbReference>
<dbReference type="GO" id="GO:0005886">
    <property type="term" value="C:plasma membrane"/>
    <property type="evidence" value="ECO:0007669"/>
    <property type="project" value="UniProtKB-SubCell"/>
</dbReference>
<feature type="transmembrane region" description="Helical" evidence="6">
    <location>
        <begin position="161"/>
        <end position="181"/>
    </location>
</feature>
<feature type="transmembrane region" description="Helical" evidence="6">
    <location>
        <begin position="428"/>
        <end position="448"/>
    </location>
</feature>
<evidence type="ECO:0000256" key="1">
    <source>
        <dbReference type="ARBA" id="ARBA00004651"/>
    </source>
</evidence>
<dbReference type="InterPro" id="IPR002293">
    <property type="entry name" value="AA/rel_permease1"/>
</dbReference>
<feature type="transmembrane region" description="Helical" evidence="6">
    <location>
        <begin position="90"/>
        <end position="111"/>
    </location>
</feature>
<name>A0A078MPB2_9MICC</name>
<dbReference type="Pfam" id="PF13520">
    <property type="entry name" value="AA_permease_2"/>
    <property type="match status" value="1"/>
</dbReference>
<reference evidence="7" key="1">
    <citation type="submission" date="2014-07" db="EMBL/GenBank/DDBJ databases">
        <authorList>
            <person name="Urmite Genomes Urmite Genomes"/>
        </authorList>
    </citation>
    <scope>NUCLEOTIDE SEQUENCE</scope>
    <source>
        <strain evidence="7">11W110_air</strain>
    </source>
</reference>
<dbReference type="Gene3D" id="1.20.1740.10">
    <property type="entry name" value="Amino acid/polyamine transporter I"/>
    <property type="match status" value="1"/>
</dbReference>
<gene>
    <name evidence="7" type="primary">yhdG_3</name>
    <name evidence="7" type="ORF">BN1051_01446</name>
</gene>
<feature type="transmembrane region" description="Helical" evidence="6">
    <location>
        <begin position="201"/>
        <end position="220"/>
    </location>
</feature>
<feature type="transmembrane region" description="Helical" evidence="6">
    <location>
        <begin position="49"/>
        <end position="70"/>
    </location>
</feature>
<dbReference type="PATRIC" id="fig|1461584.3.peg.1435"/>
<comment type="subcellular location">
    <subcellularLocation>
        <location evidence="1">Cell membrane</location>
        <topology evidence="1">Multi-pass membrane protein</topology>
    </subcellularLocation>
</comment>
<evidence type="ECO:0000313" key="7">
    <source>
        <dbReference type="EMBL" id="CEA08109.1"/>
    </source>
</evidence>
<dbReference type="PANTHER" id="PTHR42770:SF11">
    <property type="entry name" value="INNER MEMBRANE TRANSPORT PROTEIN YBAT"/>
    <property type="match status" value="1"/>
</dbReference>
<dbReference type="InterPro" id="IPR050367">
    <property type="entry name" value="APC_superfamily"/>
</dbReference>
<dbReference type="EMBL" id="LN483070">
    <property type="protein sequence ID" value="CEA08109.1"/>
    <property type="molecule type" value="Genomic_DNA"/>
</dbReference>
<organism evidence="7">
    <name type="scientific">Arthrobacter saudimassiliensis</name>
    <dbReference type="NCBI Taxonomy" id="1461584"/>
    <lineage>
        <taxon>Bacteria</taxon>
        <taxon>Bacillati</taxon>
        <taxon>Actinomycetota</taxon>
        <taxon>Actinomycetes</taxon>
        <taxon>Micrococcales</taxon>
        <taxon>Micrococcaceae</taxon>
        <taxon>Arthrobacter</taxon>
    </lineage>
</organism>
<evidence type="ECO:0000256" key="5">
    <source>
        <dbReference type="ARBA" id="ARBA00023136"/>
    </source>
</evidence>
<dbReference type="GO" id="GO:0022857">
    <property type="term" value="F:transmembrane transporter activity"/>
    <property type="evidence" value="ECO:0007669"/>
    <property type="project" value="InterPro"/>
</dbReference>
<feature type="transmembrane region" description="Helical" evidence="6">
    <location>
        <begin position="240"/>
        <end position="265"/>
    </location>
</feature>
<keyword evidence="5 6" id="KW-0472">Membrane</keyword>
<evidence type="ECO:0000256" key="3">
    <source>
        <dbReference type="ARBA" id="ARBA00022692"/>
    </source>
</evidence>
<feature type="transmembrane region" description="Helical" evidence="6">
    <location>
        <begin position="20"/>
        <end position="37"/>
    </location>
</feature>
<feature type="transmembrane region" description="Helical" evidence="6">
    <location>
        <begin position="294"/>
        <end position="316"/>
    </location>
</feature>
<evidence type="ECO:0000256" key="4">
    <source>
        <dbReference type="ARBA" id="ARBA00022989"/>
    </source>
</evidence>
<evidence type="ECO:0000256" key="6">
    <source>
        <dbReference type="SAM" id="Phobius"/>
    </source>
</evidence>
<feature type="transmembrane region" description="Helical" evidence="6">
    <location>
        <begin position="402"/>
        <end position="422"/>
    </location>
</feature>
<feature type="transmembrane region" description="Helical" evidence="6">
    <location>
        <begin position="337"/>
        <end position="361"/>
    </location>
</feature>